<dbReference type="GO" id="GO:0019902">
    <property type="term" value="F:phosphatase binding"/>
    <property type="evidence" value="ECO:0000318"/>
    <property type="project" value="GO_Central"/>
</dbReference>
<dbReference type="InParanoid" id="A7S5A9"/>
<dbReference type="GO" id="GO:0005509">
    <property type="term" value="F:calcium ion binding"/>
    <property type="evidence" value="ECO:0007669"/>
    <property type="project" value="InterPro"/>
</dbReference>
<evidence type="ECO:0000259" key="4">
    <source>
        <dbReference type="PROSITE" id="PS50222"/>
    </source>
</evidence>
<evidence type="ECO:0000256" key="3">
    <source>
        <dbReference type="ARBA" id="ARBA00022837"/>
    </source>
</evidence>
<reference evidence="5 6" key="1">
    <citation type="journal article" date="2007" name="Science">
        <title>Sea anemone genome reveals ancestral eumetazoan gene repertoire and genomic organization.</title>
        <authorList>
            <person name="Putnam N.H."/>
            <person name="Srivastava M."/>
            <person name="Hellsten U."/>
            <person name="Dirks B."/>
            <person name="Chapman J."/>
            <person name="Salamov A."/>
            <person name="Terry A."/>
            <person name="Shapiro H."/>
            <person name="Lindquist E."/>
            <person name="Kapitonov V.V."/>
            <person name="Jurka J."/>
            <person name="Genikhovich G."/>
            <person name="Grigoriev I.V."/>
            <person name="Lucas S.M."/>
            <person name="Steele R.E."/>
            <person name="Finnerty J.R."/>
            <person name="Technau U."/>
            <person name="Martindale M.Q."/>
            <person name="Rokhsar D.S."/>
        </authorList>
    </citation>
    <scope>NUCLEOTIDE SEQUENCE [LARGE SCALE GENOMIC DNA]</scope>
    <source>
        <strain evidence="6">CH2 X CH6</strain>
    </source>
</reference>
<keyword evidence="3" id="KW-0106">Calcium</keyword>
<gene>
    <name evidence="5" type="ORF">NEMVEDRAFT_v1g207033</name>
</gene>
<dbReference type="STRING" id="45351.A7S5A9"/>
<dbReference type="GO" id="GO:0097720">
    <property type="term" value="P:calcineurin-mediated signaling"/>
    <property type="evidence" value="ECO:0000318"/>
    <property type="project" value="GO_Central"/>
</dbReference>
<dbReference type="SUPFAM" id="SSF47473">
    <property type="entry name" value="EF-hand"/>
    <property type="match status" value="1"/>
</dbReference>
<evidence type="ECO:0000256" key="1">
    <source>
        <dbReference type="ARBA" id="ARBA00022723"/>
    </source>
</evidence>
<evidence type="ECO:0000313" key="5">
    <source>
        <dbReference type="EMBL" id="EDO41057.1"/>
    </source>
</evidence>
<organism evidence="5 6">
    <name type="scientific">Nematostella vectensis</name>
    <name type="common">Starlet sea anemone</name>
    <dbReference type="NCBI Taxonomy" id="45351"/>
    <lineage>
        <taxon>Eukaryota</taxon>
        <taxon>Metazoa</taxon>
        <taxon>Cnidaria</taxon>
        <taxon>Anthozoa</taxon>
        <taxon>Hexacorallia</taxon>
        <taxon>Actiniaria</taxon>
        <taxon>Edwardsiidae</taxon>
        <taxon>Nematostella</taxon>
    </lineage>
</organism>
<protein>
    <recommendedName>
        <fullName evidence="4">EF-hand domain-containing protein</fullName>
    </recommendedName>
</protein>
<dbReference type="PhylomeDB" id="A7S5A9"/>
<dbReference type="PROSITE" id="PS50222">
    <property type="entry name" value="EF_HAND_2"/>
    <property type="match status" value="1"/>
</dbReference>
<dbReference type="InterPro" id="IPR018247">
    <property type="entry name" value="EF_Hand_1_Ca_BS"/>
</dbReference>
<dbReference type="Gene3D" id="1.10.238.10">
    <property type="entry name" value="EF-hand"/>
    <property type="match status" value="1"/>
</dbReference>
<sequence>MEKVYDTNSHQQAISGILLGTGASVSIPDETLEDLERSSVFNSKEIQKLLKRFCRYDPDVTHGITLKDFLTIPEVSTQPIMVKIARFFLDSETRLLTFRDFIGLLSVLSTRETLDNKKEWVHCKLCTYLLKLISLILTSSTLPVAFKVLDMDSNGILTPDEMFSFYRTLLGPSPSDDEVMRVAMAAMSHGADHREQLSYDDFCQLISDEELMALFTMELQLPK</sequence>
<dbReference type="GO" id="GO:0008597">
    <property type="term" value="F:calcium-dependent protein serine/threonine phosphatase regulator activity"/>
    <property type="evidence" value="ECO:0000318"/>
    <property type="project" value="GO_Central"/>
</dbReference>
<dbReference type="Proteomes" id="UP000001593">
    <property type="component" value="Unassembled WGS sequence"/>
</dbReference>
<evidence type="ECO:0000256" key="2">
    <source>
        <dbReference type="ARBA" id="ARBA00022737"/>
    </source>
</evidence>
<dbReference type="InterPro" id="IPR011992">
    <property type="entry name" value="EF-hand-dom_pair"/>
</dbReference>
<evidence type="ECO:0000313" key="6">
    <source>
        <dbReference type="Proteomes" id="UP000001593"/>
    </source>
</evidence>
<keyword evidence="2" id="KW-0677">Repeat</keyword>
<dbReference type="HOGENOM" id="CLU_1241435_0_0_1"/>
<proteinExistence type="predicted"/>
<dbReference type="AlphaFoldDB" id="A7S5A9"/>
<dbReference type="OMA" id="FTHDEIF"/>
<accession>A7S5A9</accession>
<feature type="domain" description="EF-hand" evidence="4">
    <location>
        <begin position="137"/>
        <end position="172"/>
    </location>
</feature>
<dbReference type="PROSITE" id="PS00018">
    <property type="entry name" value="EF_HAND_1"/>
    <property type="match status" value="1"/>
</dbReference>
<dbReference type="InterPro" id="IPR002048">
    <property type="entry name" value="EF_hand_dom"/>
</dbReference>
<dbReference type="eggNOG" id="KOG0034">
    <property type="taxonomic scope" value="Eukaryota"/>
</dbReference>
<name>A7S5A9_NEMVE</name>
<dbReference type="PANTHER" id="PTHR45942">
    <property type="entry name" value="PROTEIN PHOSPATASE 3 REGULATORY SUBUNIT B ALPHA ISOFORM TYPE 1"/>
    <property type="match status" value="1"/>
</dbReference>
<keyword evidence="6" id="KW-1185">Reference proteome</keyword>
<keyword evidence="1" id="KW-0479">Metal-binding</keyword>
<dbReference type="GO" id="GO:0005955">
    <property type="term" value="C:calcineurin complex"/>
    <property type="evidence" value="ECO:0000318"/>
    <property type="project" value="GO_Central"/>
</dbReference>
<dbReference type="EMBL" id="DS469582">
    <property type="protein sequence ID" value="EDO41057.1"/>
    <property type="molecule type" value="Genomic_DNA"/>
</dbReference>